<organism evidence="3 4">
    <name type="scientific">Cercophora scortea</name>
    <dbReference type="NCBI Taxonomy" id="314031"/>
    <lineage>
        <taxon>Eukaryota</taxon>
        <taxon>Fungi</taxon>
        <taxon>Dikarya</taxon>
        <taxon>Ascomycota</taxon>
        <taxon>Pezizomycotina</taxon>
        <taxon>Sordariomycetes</taxon>
        <taxon>Sordariomycetidae</taxon>
        <taxon>Sordariales</taxon>
        <taxon>Lasiosphaeriaceae</taxon>
        <taxon>Cercophora</taxon>
    </lineage>
</organism>
<evidence type="ECO:0000256" key="1">
    <source>
        <dbReference type="SAM" id="MobiDB-lite"/>
    </source>
</evidence>
<dbReference type="InterPro" id="IPR036047">
    <property type="entry name" value="F-box-like_dom_sf"/>
</dbReference>
<dbReference type="AlphaFoldDB" id="A0AAE0MD37"/>
<keyword evidence="4" id="KW-1185">Reference proteome</keyword>
<sequence length="474" mass="52793">MMDDVMAIDGQEDCYLTKVPVELLLRITYYLPTKDLGNVRLTCKSLERSLFHFFSHEFFRKKQFMVFTDSLQALVDISKHPALSKCLRHVIIATDRISTTDVTSRPPAVTAALLGAYADHKALLATGVFRDMLAEAFSNLPNLETVDLRDFNARNRNRDGYGTSWSSYGSTTLAAATGGPLTMDAGDGVKYTSLLFLAIIAALATANARPQSIESVLRGRGAGLANNSFLIHDRLLPSVAPVLFNLKKLHLNFHATSKIIDNTLTDYMDPVHFKKFLSLTPNLTWLRLNLDYATYQNADPLLSWLGLAPTDQPPSPGVQPPTTFEFLEQLDLGGVTIAPKTLLKLLVKFGLTLRTLSLRRVTLYDNVNESSKRHNVWAKLFTKLAKLSAMVNLRTVDITLPFQSTVDGWTGVTEFAHPKKNTRSRVYSRSDTPKFLEMAAADFQPCWPAPPPNQMDTSSDDDSDDDMDFDELAH</sequence>
<dbReference type="PROSITE" id="PS00018">
    <property type="entry name" value="EF_HAND_1"/>
    <property type="match status" value="1"/>
</dbReference>
<evidence type="ECO:0000259" key="2">
    <source>
        <dbReference type="PROSITE" id="PS50181"/>
    </source>
</evidence>
<feature type="region of interest" description="Disordered" evidence="1">
    <location>
        <begin position="444"/>
        <end position="474"/>
    </location>
</feature>
<dbReference type="PROSITE" id="PS50181">
    <property type="entry name" value="FBOX"/>
    <property type="match status" value="1"/>
</dbReference>
<accession>A0AAE0MD37</accession>
<dbReference type="Proteomes" id="UP001286456">
    <property type="component" value="Unassembled WGS sequence"/>
</dbReference>
<evidence type="ECO:0000313" key="4">
    <source>
        <dbReference type="Proteomes" id="UP001286456"/>
    </source>
</evidence>
<dbReference type="InterPro" id="IPR018247">
    <property type="entry name" value="EF_Hand_1_Ca_BS"/>
</dbReference>
<reference evidence="3" key="2">
    <citation type="submission" date="2023-06" db="EMBL/GenBank/DDBJ databases">
        <authorList>
            <consortium name="Lawrence Berkeley National Laboratory"/>
            <person name="Haridas S."/>
            <person name="Hensen N."/>
            <person name="Bonometti L."/>
            <person name="Westerberg I."/>
            <person name="Brannstrom I.O."/>
            <person name="Guillou S."/>
            <person name="Cros-Aarteil S."/>
            <person name="Calhoun S."/>
            <person name="Kuo A."/>
            <person name="Mondo S."/>
            <person name="Pangilinan J."/>
            <person name="Riley R."/>
            <person name="Labutti K."/>
            <person name="Andreopoulos B."/>
            <person name="Lipzen A."/>
            <person name="Chen C."/>
            <person name="Yanf M."/>
            <person name="Daum C."/>
            <person name="Ng V."/>
            <person name="Clum A."/>
            <person name="Steindorff A."/>
            <person name="Ohm R."/>
            <person name="Martin F."/>
            <person name="Silar P."/>
            <person name="Natvig D."/>
            <person name="Lalanne C."/>
            <person name="Gautier V."/>
            <person name="Ament-Velasquez S.L."/>
            <person name="Kruys A."/>
            <person name="Hutchinson M.I."/>
            <person name="Powell A.J."/>
            <person name="Barry K."/>
            <person name="Miller A.N."/>
            <person name="Grigoriev I.V."/>
            <person name="Debuchy R."/>
            <person name="Gladieux P."/>
            <person name="Thoren M.H."/>
            <person name="Johannesson H."/>
        </authorList>
    </citation>
    <scope>NUCLEOTIDE SEQUENCE</scope>
    <source>
        <strain evidence="3">SMH4131-1</strain>
    </source>
</reference>
<reference evidence="3" key="1">
    <citation type="journal article" date="2023" name="Mol. Phylogenet. Evol.">
        <title>Genome-scale phylogeny and comparative genomics of the fungal order Sordariales.</title>
        <authorList>
            <person name="Hensen N."/>
            <person name="Bonometti L."/>
            <person name="Westerberg I."/>
            <person name="Brannstrom I.O."/>
            <person name="Guillou S."/>
            <person name="Cros-Aarteil S."/>
            <person name="Calhoun S."/>
            <person name="Haridas S."/>
            <person name="Kuo A."/>
            <person name="Mondo S."/>
            <person name="Pangilinan J."/>
            <person name="Riley R."/>
            <person name="LaButti K."/>
            <person name="Andreopoulos B."/>
            <person name="Lipzen A."/>
            <person name="Chen C."/>
            <person name="Yan M."/>
            <person name="Daum C."/>
            <person name="Ng V."/>
            <person name="Clum A."/>
            <person name="Steindorff A."/>
            <person name="Ohm R.A."/>
            <person name="Martin F."/>
            <person name="Silar P."/>
            <person name="Natvig D.O."/>
            <person name="Lalanne C."/>
            <person name="Gautier V."/>
            <person name="Ament-Velasquez S.L."/>
            <person name="Kruys A."/>
            <person name="Hutchinson M.I."/>
            <person name="Powell A.J."/>
            <person name="Barry K."/>
            <person name="Miller A.N."/>
            <person name="Grigoriev I.V."/>
            <person name="Debuchy R."/>
            <person name="Gladieux P."/>
            <person name="Hiltunen Thoren M."/>
            <person name="Johannesson H."/>
        </authorList>
    </citation>
    <scope>NUCLEOTIDE SEQUENCE</scope>
    <source>
        <strain evidence="3">SMH4131-1</strain>
    </source>
</reference>
<dbReference type="CDD" id="cd09917">
    <property type="entry name" value="F-box_SF"/>
    <property type="match status" value="1"/>
</dbReference>
<gene>
    <name evidence="3" type="ORF">B0T19DRAFT_461520</name>
</gene>
<protein>
    <recommendedName>
        <fullName evidence="2">F-box domain-containing protein</fullName>
    </recommendedName>
</protein>
<dbReference type="EMBL" id="JAUEPO010000003">
    <property type="protein sequence ID" value="KAK3328141.1"/>
    <property type="molecule type" value="Genomic_DNA"/>
</dbReference>
<feature type="domain" description="F-box" evidence="2">
    <location>
        <begin position="13"/>
        <end position="62"/>
    </location>
</feature>
<evidence type="ECO:0000313" key="3">
    <source>
        <dbReference type="EMBL" id="KAK3328141.1"/>
    </source>
</evidence>
<proteinExistence type="predicted"/>
<dbReference type="InterPro" id="IPR001810">
    <property type="entry name" value="F-box_dom"/>
</dbReference>
<comment type="caution">
    <text evidence="3">The sequence shown here is derived from an EMBL/GenBank/DDBJ whole genome shotgun (WGS) entry which is preliminary data.</text>
</comment>
<feature type="compositionally biased region" description="Acidic residues" evidence="1">
    <location>
        <begin position="458"/>
        <end position="474"/>
    </location>
</feature>
<dbReference type="SUPFAM" id="SSF81383">
    <property type="entry name" value="F-box domain"/>
    <property type="match status" value="1"/>
</dbReference>
<name>A0AAE0MD37_9PEZI</name>
<dbReference type="Pfam" id="PF12937">
    <property type="entry name" value="F-box-like"/>
    <property type="match status" value="1"/>
</dbReference>